<evidence type="ECO:0000256" key="1">
    <source>
        <dbReference type="ARBA" id="ARBA00000085"/>
    </source>
</evidence>
<proteinExistence type="predicted"/>
<dbReference type="Gene3D" id="1.10.287.130">
    <property type="match status" value="1"/>
</dbReference>
<dbReference type="Proteomes" id="UP001597214">
    <property type="component" value="Unassembled WGS sequence"/>
</dbReference>
<evidence type="ECO:0000256" key="7">
    <source>
        <dbReference type="ARBA" id="ARBA00022840"/>
    </source>
</evidence>
<keyword evidence="7 14" id="KW-0067">ATP-binding</keyword>
<reference evidence="15" key="1">
    <citation type="journal article" date="2019" name="Int. J. Syst. Evol. Microbiol.">
        <title>The Global Catalogue of Microorganisms (GCM) 10K type strain sequencing project: providing services to taxonomists for standard genome sequencing and annotation.</title>
        <authorList>
            <consortium name="The Broad Institute Genomics Platform"/>
            <consortium name="The Broad Institute Genome Sequencing Center for Infectious Disease"/>
            <person name="Wu L."/>
            <person name="Ma J."/>
        </authorList>
    </citation>
    <scope>NUCLEOTIDE SEQUENCE [LARGE SCALE GENOMIC DNA]</scope>
    <source>
        <strain evidence="15">CCUG 49339</strain>
    </source>
</reference>
<dbReference type="SMART" id="SM00091">
    <property type="entry name" value="PAS"/>
    <property type="match status" value="1"/>
</dbReference>
<feature type="transmembrane region" description="Helical" evidence="9">
    <location>
        <begin position="107"/>
        <end position="131"/>
    </location>
</feature>
<evidence type="ECO:0000256" key="6">
    <source>
        <dbReference type="ARBA" id="ARBA00022777"/>
    </source>
</evidence>
<evidence type="ECO:0000259" key="12">
    <source>
        <dbReference type="PROSITE" id="PS50113"/>
    </source>
</evidence>
<name>A0ABW4LPB8_9BACI</name>
<dbReference type="Pfam" id="PF13426">
    <property type="entry name" value="PAS_9"/>
    <property type="match status" value="2"/>
</dbReference>
<dbReference type="SUPFAM" id="SSF47384">
    <property type="entry name" value="Homodimeric domain of signal transducing histidine kinase"/>
    <property type="match status" value="1"/>
</dbReference>
<dbReference type="Pfam" id="PF00512">
    <property type="entry name" value="HisKA"/>
    <property type="match status" value="1"/>
</dbReference>
<dbReference type="InterPro" id="IPR005330">
    <property type="entry name" value="MHYT_dom"/>
</dbReference>
<keyword evidence="3" id="KW-0597">Phosphoprotein</keyword>
<dbReference type="SMART" id="SM00086">
    <property type="entry name" value="PAC"/>
    <property type="match status" value="2"/>
</dbReference>
<keyword evidence="5" id="KW-0547">Nucleotide-binding</keyword>
<feature type="domain" description="PAC" evidence="12">
    <location>
        <begin position="324"/>
        <end position="375"/>
    </location>
</feature>
<dbReference type="PANTHER" id="PTHR43711:SF1">
    <property type="entry name" value="HISTIDINE KINASE 1"/>
    <property type="match status" value="1"/>
</dbReference>
<dbReference type="InterPro" id="IPR050736">
    <property type="entry name" value="Sensor_HK_Regulatory"/>
</dbReference>
<dbReference type="InterPro" id="IPR000014">
    <property type="entry name" value="PAS"/>
</dbReference>
<dbReference type="Gene3D" id="3.30.450.20">
    <property type="entry name" value="PAS domain"/>
    <property type="match status" value="2"/>
</dbReference>
<keyword evidence="15" id="KW-1185">Reference proteome</keyword>
<dbReference type="GO" id="GO:0005524">
    <property type="term" value="F:ATP binding"/>
    <property type="evidence" value="ECO:0007669"/>
    <property type="project" value="UniProtKB-KW"/>
</dbReference>
<dbReference type="InterPro" id="IPR036097">
    <property type="entry name" value="HisK_dim/P_sf"/>
</dbReference>
<dbReference type="NCBIfam" id="TIGR00229">
    <property type="entry name" value="sensory_box"/>
    <property type="match status" value="1"/>
</dbReference>
<dbReference type="EC" id="2.7.13.3" evidence="2"/>
<dbReference type="InterPro" id="IPR003594">
    <property type="entry name" value="HATPase_dom"/>
</dbReference>
<evidence type="ECO:0000256" key="4">
    <source>
        <dbReference type="ARBA" id="ARBA00022679"/>
    </source>
</evidence>
<feature type="transmembrane region" description="Helical" evidence="9">
    <location>
        <begin position="12"/>
        <end position="32"/>
    </location>
</feature>
<evidence type="ECO:0000313" key="14">
    <source>
        <dbReference type="EMBL" id="MFD1736716.1"/>
    </source>
</evidence>
<dbReference type="EMBL" id="JBHUEM010000011">
    <property type="protein sequence ID" value="MFD1736716.1"/>
    <property type="molecule type" value="Genomic_DNA"/>
</dbReference>
<dbReference type="InterPro" id="IPR000700">
    <property type="entry name" value="PAS-assoc_C"/>
</dbReference>
<dbReference type="PROSITE" id="PS50109">
    <property type="entry name" value="HIS_KIN"/>
    <property type="match status" value="1"/>
</dbReference>
<organism evidence="14 15">
    <name type="scientific">Bacillus salitolerans</name>
    <dbReference type="NCBI Taxonomy" id="1437434"/>
    <lineage>
        <taxon>Bacteria</taxon>
        <taxon>Bacillati</taxon>
        <taxon>Bacillota</taxon>
        <taxon>Bacilli</taxon>
        <taxon>Bacillales</taxon>
        <taxon>Bacillaceae</taxon>
        <taxon>Bacillus</taxon>
    </lineage>
</organism>
<comment type="caution">
    <text evidence="14">The sequence shown here is derived from an EMBL/GenBank/DDBJ whole genome shotgun (WGS) entry which is preliminary data.</text>
</comment>
<dbReference type="CDD" id="cd00075">
    <property type="entry name" value="HATPase"/>
    <property type="match status" value="1"/>
</dbReference>
<evidence type="ECO:0000259" key="10">
    <source>
        <dbReference type="PROSITE" id="PS50109"/>
    </source>
</evidence>
<evidence type="ECO:0000259" key="11">
    <source>
        <dbReference type="PROSITE" id="PS50112"/>
    </source>
</evidence>
<dbReference type="CDD" id="cd00130">
    <property type="entry name" value="PAS"/>
    <property type="match status" value="1"/>
</dbReference>
<feature type="transmembrane region" description="Helical" evidence="9">
    <location>
        <begin position="217"/>
        <end position="239"/>
    </location>
</feature>
<dbReference type="SMART" id="SM00388">
    <property type="entry name" value="HisKA"/>
    <property type="match status" value="1"/>
</dbReference>
<dbReference type="SUPFAM" id="SSF55785">
    <property type="entry name" value="PYP-like sensor domain (PAS domain)"/>
    <property type="match status" value="2"/>
</dbReference>
<evidence type="ECO:0000256" key="5">
    <source>
        <dbReference type="ARBA" id="ARBA00022741"/>
    </source>
</evidence>
<dbReference type="InterPro" id="IPR036890">
    <property type="entry name" value="HATPase_C_sf"/>
</dbReference>
<gene>
    <name evidence="14" type="ORF">ACFSCX_09070</name>
</gene>
<feature type="domain" description="Histidine kinase" evidence="10">
    <location>
        <begin position="517"/>
        <end position="732"/>
    </location>
</feature>
<dbReference type="SUPFAM" id="SSF55874">
    <property type="entry name" value="ATPase domain of HSP90 chaperone/DNA topoisomerase II/histidine kinase"/>
    <property type="match status" value="1"/>
</dbReference>
<dbReference type="PROSITE" id="PS50924">
    <property type="entry name" value="MHYT"/>
    <property type="match status" value="1"/>
</dbReference>
<sequence>MTIIEETFSIQASIFTIIVSFLTVFITLHLVSRISVLTHRINRFFLKVLAAFSTSLGLFAVHYITMLGYYESIFLDYRILMICASFIIPFIFAIITIFILNKISRRYRLVASAIAFFMTINSIYGLGVWALDGQYSFTINYIAILPATFIFLALFVLGLMMTFAKNGSVNRPSLFILGSLLISTLVFVYHYVLLKSTTLFYDSTIPTSSVINTDKTLIITLVGVSTVFIHIIILMTTYYERYSTENEKQRLNEQNTLLVNNSPMIMIKFDSDGLILDVNEACALKLGYFKSELIQSSILSLLANRPINTAEFIHQLVKMDQEDQLSEFNMLTKAGEIIEVLLTIMPIQLKNQLQGYIVMAKDISEQKRLQRVKEESEQELKHLIHSQVGILFKMKKEKEDFVLTFIDGQLMKKIDLVSTHIVGTKFSDFPLHEDEYKRNLLHFNKAWNGEYVTYENSYLKYELLLSLVPIKNENGHVVEVIGSVVDISKQKQVEQELLTAKREADQANHAKSDFISKMSHELRTPLNGVLGFAQVLEMDGSLSEEQHDHVREIMRAGRHLLQLINTIVDLNRIESGKLKFSLSEIEIGSVISEVTGLFGPLTKKKNIQIIQEIKEELVMIGDPTKLRQVFINLIDNAIKYTPNGGIVYVDVSNEQERLTVSIRDTGVGIPASDVEKVFDPFFRSSFNREYANGAGIGLTLVKQIVESMDGEIALNSFENHGTIVCLSFPLIKHVT</sequence>
<dbReference type="RefSeq" id="WP_377927883.1">
    <property type="nucleotide sequence ID" value="NZ_JBHUEM010000011.1"/>
</dbReference>
<feature type="domain" description="MHYT" evidence="13">
    <location>
        <begin position="8"/>
        <end position="200"/>
    </location>
</feature>
<feature type="transmembrane region" description="Helical" evidence="9">
    <location>
        <begin position="174"/>
        <end position="192"/>
    </location>
</feature>
<evidence type="ECO:0000256" key="8">
    <source>
        <dbReference type="ARBA" id="ARBA00023012"/>
    </source>
</evidence>
<feature type="domain" description="PAC" evidence="12">
    <location>
        <begin position="445"/>
        <end position="499"/>
    </location>
</feature>
<dbReference type="InterPro" id="IPR005467">
    <property type="entry name" value="His_kinase_dom"/>
</dbReference>
<dbReference type="PANTHER" id="PTHR43711">
    <property type="entry name" value="TWO-COMPONENT HISTIDINE KINASE"/>
    <property type="match status" value="1"/>
</dbReference>
<keyword evidence="4" id="KW-0808">Transferase</keyword>
<feature type="domain" description="PAS" evidence="11">
    <location>
        <begin position="258"/>
        <end position="299"/>
    </location>
</feature>
<evidence type="ECO:0000259" key="13">
    <source>
        <dbReference type="PROSITE" id="PS50924"/>
    </source>
</evidence>
<dbReference type="SMART" id="SM00387">
    <property type="entry name" value="HATPase_c"/>
    <property type="match status" value="1"/>
</dbReference>
<comment type="catalytic activity">
    <reaction evidence="1">
        <text>ATP + protein L-histidine = ADP + protein N-phospho-L-histidine.</text>
        <dbReference type="EC" id="2.7.13.3"/>
    </reaction>
</comment>
<dbReference type="InterPro" id="IPR003661">
    <property type="entry name" value="HisK_dim/P_dom"/>
</dbReference>
<evidence type="ECO:0000256" key="3">
    <source>
        <dbReference type="ARBA" id="ARBA00022553"/>
    </source>
</evidence>
<feature type="transmembrane region" description="Helical" evidence="9">
    <location>
        <begin position="44"/>
        <end position="65"/>
    </location>
</feature>
<dbReference type="Pfam" id="PF02518">
    <property type="entry name" value="HATPase_c"/>
    <property type="match status" value="1"/>
</dbReference>
<keyword evidence="9" id="KW-0812">Transmembrane</keyword>
<evidence type="ECO:0000256" key="2">
    <source>
        <dbReference type="ARBA" id="ARBA00012438"/>
    </source>
</evidence>
<accession>A0ABW4LPB8</accession>
<dbReference type="InterPro" id="IPR001610">
    <property type="entry name" value="PAC"/>
</dbReference>
<keyword evidence="9" id="KW-1133">Transmembrane helix</keyword>
<dbReference type="Gene3D" id="3.30.565.10">
    <property type="entry name" value="Histidine kinase-like ATPase, C-terminal domain"/>
    <property type="match status" value="1"/>
</dbReference>
<dbReference type="InterPro" id="IPR004358">
    <property type="entry name" value="Sig_transdc_His_kin-like_C"/>
</dbReference>
<dbReference type="InterPro" id="IPR035965">
    <property type="entry name" value="PAS-like_dom_sf"/>
</dbReference>
<feature type="transmembrane region" description="Helical" evidence="9">
    <location>
        <begin position="77"/>
        <end position="100"/>
    </location>
</feature>
<evidence type="ECO:0000256" key="9">
    <source>
        <dbReference type="PROSITE-ProRule" id="PRU00244"/>
    </source>
</evidence>
<dbReference type="CDD" id="cd00082">
    <property type="entry name" value="HisKA"/>
    <property type="match status" value="1"/>
</dbReference>
<protein>
    <recommendedName>
        <fullName evidence="2">histidine kinase</fullName>
        <ecNumber evidence="2">2.7.13.3</ecNumber>
    </recommendedName>
</protein>
<keyword evidence="6" id="KW-0418">Kinase</keyword>
<keyword evidence="8" id="KW-0902">Two-component regulatory system</keyword>
<keyword evidence="9" id="KW-0472">Membrane</keyword>
<dbReference type="PROSITE" id="PS50113">
    <property type="entry name" value="PAC"/>
    <property type="match status" value="2"/>
</dbReference>
<dbReference type="PRINTS" id="PR00344">
    <property type="entry name" value="BCTRLSENSOR"/>
</dbReference>
<feature type="transmembrane region" description="Helical" evidence="9">
    <location>
        <begin position="137"/>
        <end position="162"/>
    </location>
</feature>
<dbReference type="PROSITE" id="PS50112">
    <property type="entry name" value="PAS"/>
    <property type="match status" value="1"/>
</dbReference>
<evidence type="ECO:0000313" key="15">
    <source>
        <dbReference type="Proteomes" id="UP001597214"/>
    </source>
</evidence>